<name>A0A9X8QUL8_9ACTN</name>
<proteinExistence type="predicted"/>
<feature type="transmembrane region" description="Helical" evidence="1">
    <location>
        <begin position="32"/>
        <end position="53"/>
    </location>
</feature>
<evidence type="ECO:0000313" key="3">
    <source>
        <dbReference type="Proteomes" id="UP000184388"/>
    </source>
</evidence>
<sequence length="195" mass="21410">MARRQGTVRVRLRRAVTGGARRAGRWYGEGPLHLLLMVASFALTGYAGVRLLADAQWPLVVVWFVGAALLHDLVLVPLYTVAAQAVARVTAGTARHRAWTGYVRVPAALSGLLLLVWWPLISLAPGSAAAAHYALTTRLPSEVFWVRWLLISAGMFALAALWLLVRTLHTWHSGRTGQPRLGAATARRRRRRAAK</sequence>
<comment type="caution">
    <text evidence="2">The sequence shown here is derived from an EMBL/GenBank/DDBJ whole genome shotgun (WGS) entry which is preliminary data.</text>
</comment>
<evidence type="ECO:0000256" key="1">
    <source>
        <dbReference type="SAM" id="Phobius"/>
    </source>
</evidence>
<dbReference type="AlphaFoldDB" id="A0A9X8QUL8"/>
<accession>A0A9X8QUL8</accession>
<reference evidence="3" key="1">
    <citation type="submission" date="2016-11" db="EMBL/GenBank/DDBJ databases">
        <authorList>
            <person name="Jaros S."/>
            <person name="Januszkiewicz K."/>
            <person name="Wedrychowicz H."/>
        </authorList>
    </citation>
    <scope>NUCLEOTIDE SEQUENCE [LARGE SCALE GENOMIC DNA]</scope>
    <source>
        <strain evidence="3">CGMCC 4.3555</strain>
    </source>
</reference>
<feature type="transmembrane region" description="Helical" evidence="1">
    <location>
        <begin position="102"/>
        <end position="124"/>
    </location>
</feature>
<protein>
    <submittedName>
        <fullName evidence="2">Uncharacterized protein</fullName>
    </submittedName>
</protein>
<keyword evidence="1" id="KW-1133">Transmembrane helix</keyword>
<dbReference type="Proteomes" id="UP000184388">
    <property type="component" value="Unassembled WGS sequence"/>
</dbReference>
<organism evidence="2 3">
    <name type="scientific">Streptomyces yunnanensis</name>
    <dbReference type="NCBI Taxonomy" id="156453"/>
    <lineage>
        <taxon>Bacteria</taxon>
        <taxon>Bacillati</taxon>
        <taxon>Actinomycetota</taxon>
        <taxon>Actinomycetes</taxon>
        <taxon>Kitasatosporales</taxon>
        <taxon>Streptomycetaceae</taxon>
        <taxon>Streptomyces</taxon>
    </lineage>
</organism>
<feature type="transmembrane region" description="Helical" evidence="1">
    <location>
        <begin position="144"/>
        <end position="165"/>
    </location>
</feature>
<keyword evidence="1" id="KW-0812">Transmembrane</keyword>
<evidence type="ECO:0000313" key="2">
    <source>
        <dbReference type="EMBL" id="SHM23696.1"/>
    </source>
</evidence>
<gene>
    <name evidence="2" type="ORF">SAMN05216268_109208</name>
</gene>
<keyword evidence="1" id="KW-0472">Membrane</keyword>
<feature type="transmembrane region" description="Helical" evidence="1">
    <location>
        <begin position="59"/>
        <end position="81"/>
    </location>
</feature>
<dbReference type="EMBL" id="FRBK01000009">
    <property type="protein sequence ID" value="SHM23696.1"/>
    <property type="molecule type" value="Genomic_DNA"/>
</dbReference>